<dbReference type="Gramene" id="Zm00001eb081120_T004">
    <property type="protein sequence ID" value="Zm00001eb081120_P004"/>
    <property type="gene ID" value="Zm00001eb081120"/>
</dbReference>
<dbReference type="OrthoDB" id="5296287at2759"/>
<feature type="compositionally biased region" description="Basic residues" evidence="1">
    <location>
        <begin position="39"/>
        <end position="64"/>
    </location>
</feature>
<protein>
    <submittedName>
        <fullName evidence="2">Uncharacterized protein</fullName>
    </submittedName>
</protein>
<evidence type="ECO:0000256" key="1">
    <source>
        <dbReference type="SAM" id="MobiDB-lite"/>
    </source>
</evidence>
<feature type="compositionally biased region" description="Low complexity" evidence="1">
    <location>
        <begin position="226"/>
        <end position="236"/>
    </location>
</feature>
<feature type="region of interest" description="Disordered" evidence="1">
    <location>
        <begin position="428"/>
        <end position="448"/>
    </location>
</feature>
<reference evidence="2" key="3">
    <citation type="submission" date="2021-05" db="UniProtKB">
        <authorList>
            <consortium name="EnsemblPlants"/>
        </authorList>
    </citation>
    <scope>IDENTIFICATION</scope>
    <source>
        <strain evidence="2">cv. B73</strain>
    </source>
</reference>
<keyword evidence="3" id="KW-1185">Reference proteome</keyword>
<reference evidence="3" key="1">
    <citation type="submission" date="2015-12" db="EMBL/GenBank/DDBJ databases">
        <title>Update maize B73 reference genome by single molecule sequencing technologies.</title>
        <authorList>
            <consortium name="Maize Genome Sequencing Project"/>
            <person name="Ware D."/>
        </authorList>
    </citation>
    <scope>NUCLEOTIDE SEQUENCE [LARGE SCALE GENOMIC DNA]</scope>
    <source>
        <strain evidence="3">cv. B73</strain>
    </source>
</reference>
<dbReference type="InParanoid" id="A0A804MFA8"/>
<feature type="compositionally biased region" description="Basic and acidic residues" evidence="1">
    <location>
        <begin position="292"/>
        <end position="302"/>
    </location>
</feature>
<evidence type="ECO:0000313" key="3">
    <source>
        <dbReference type="Proteomes" id="UP000007305"/>
    </source>
</evidence>
<dbReference type="AlphaFoldDB" id="A0A804MFA8"/>
<sequence length="593" mass="65597">STTTTKKISAARGEVVCSPWGAAAGRRPRNARWRLPPQRQRRRHGGLRRRPHRPRRRDLPHGGLRRPHLRLRHWHLRRCVGDGGFPEQVLPRVAQEDGARQQGRVLHLQQPGADGLHVVAVRVRHGGDAAGEPRDPAAGAAGRHADRRRPVLGRRPRQRRRGQHRHAHRREDAARPGARLLRPGHAGVPRRGVAPALARRLHLGLPPLHQRRVPGGQPHQLRHLADPGLGLAPLARPRLRPGRRHGGRRRVHPGHPQQPRPAREARRRPRRAPAGARQGRGHRPRVRGHPRRGGERPPERGGRVPPDPAPGVPALPGDGRGVPGVPQPHRGGRHRLLLADTVPDRRLRERRRAHGRRHPGPHEHRRHPRVGLRHGPLRPEAALHDRWRAHVHVPGIAHVTFFIERITFSLLIYSISKRKGKTSCFAGGDGEHNRITPRQREQDAQGVRGDGAGGGADLLGELQLVVGRAVLDHPRRDIPRGGAVGGAGRGRGAQPGAQLLAGAVLPGHAVLLQVRHLPLLRVVAGCHDRLRRGVRAGDQGRAARVHGSRLRAPLVLGQVRQGPPEVGRRVHLAKLIIRNQRTTYPTTSSRLLI</sequence>
<feature type="compositionally biased region" description="Basic residues" evidence="1">
    <location>
        <begin position="145"/>
        <end position="168"/>
    </location>
</feature>
<feature type="region of interest" description="Disordered" evidence="1">
    <location>
        <begin position="21"/>
        <end position="64"/>
    </location>
</feature>
<feature type="compositionally biased region" description="Basic and acidic residues" evidence="1">
    <location>
        <begin position="429"/>
        <end position="443"/>
    </location>
</feature>
<accession>A0A804MFA8</accession>
<dbReference type="EnsemblPlants" id="Zm00001eb081120_T004">
    <property type="protein sequence ID" value="Zm00001eb081120_P004"/>
    <property type="gene ID" value="Zm00001eb081120"/>
</dbReference>
<feature type="region of interest" description="Disordered" evidence="1">
    <location>
        <begin position="207"/>
        <end position="374"/>
    </location>
</feature>
<dbReference type="Proteomes" id="UP000007305">
    <property type="component" value="Chromosome 2"/>
</dbReference>
<feature type="compositionally biased region" description="Basic residues" evidence="1">
    <location>
        <begin position="279"/>
        <end position="291"/>
    </location>
</feature>
<name>A0A804MFA8_MAIZE</name>
<proteinExistence type="predicted"/>
<feature type="compositionally biased region" description="Basic residues" evidence="1">
    <location>
        <begin position="237"/>
        <end position="253"/>
    </location>
</feature>
<feature type="region of interest" description="Disordered" evidence="1">
    <location>
        <begin position="127"/>
        <end position="190"/>
    </location>
</feature>
<organism evidence="2 3">
    <name type="scientific">Zea mays</name>
    <name type="common">Maize</name>
    <dbReference type="NCBI Taxonomy" id="4577"/>
    <lineage>
        <taxon>Eukaryota</taxon>
        <taxon>Viridiplantae</taxon>
        <taxon>Streptophyta</taxon>
        <taxon>Embryophyta</taxon>
        <taxon>Tracheophyta</taxon>
        <taxon>Spermatophyta</taxon>
        <taxon>Magnoliopsida</taxon>
        <taxon>Liliopsida</taxon>
        <taxon>Poales</taxon>
        <taxon>Poaceae</taxon>
        <taxon>PACMAD clade</taxon>
        <taxon>Panicoideae</taxon>
        <taxon>Andropogonodae</taxon>
        <taxon>Andropogoneae</taxon>
        <taxon>Tripsacinae</taxon>
        <taxon>Zea</taxon>
    </lineage>
</organism>
<feature type="compositionally biased region" description="Basic residues" evidence="1">
    <location>
        <begin position="348"/>
        <end position="374"/>
    </location>
</feature>
<reference evidence="2" key="2">
    <citation type="submission" date="2019-07" db="EMBL/GenBank/DDBJ databases">
        <authorList>
            <person name="Seetharam A."/>
            <person name="Woodhouse M."/>
            <person name="Cannon E."/>
        </authorList>
    </citation>
    <scope>NUCLEOTIDE SEQUENCE [LARGE SCALE GENOMIC DNA]</scope>
    <source>
        <strain evidence="2">cv. B73</strain>
    </source>
</reference>
<gene>
    <name evidence="2" type="primary">LOC100285394</name>
</gene>
<evidence type="ECO:0000313" key="2">
    <source>
        <dbReference type="EnsemblPlants" id="Zm00001eb081120_P004"/>
    </source>
</evidence>